<feature type="transmembrane region" description="Helical" evidence="1">
    <location>
        <begin position="229"/>
        <end position="251"/>
    </location>
</feature>
<feature type="transmembrane region" description="Helical" evidence="1">
    <location>
        <begin position="147"/>
        <end position="170"/>
    </location>
</feature>
<evidence type="ECO:0000313" key="2">
    <source>
        <dbReference type="EMBL" id="KAK7247404.1"/>
    </source>
</evidence>
<gene>
    <name evidence="2" type="ORF">RIF29_42287</name>
</gene>
<dbReference type="PANTHER" id="PTHR36714">
    <property type="entry name" value="T23E23.1"/>
    <property type="match status" value="1"/>
</dbReference>
<feature type="transmembrane region" description="Helical" evidence="1">
    <location>
        <begin position="317"/>
        <end position="341"/>
    </location>
</feature>
<comment type="caution">
    <text evidence="2">The sequence shown here is derived from an EMBL/GenBank/DDBJ whole genome shotgun (WGS) entry which is preliminary data.</text>
</comment>
<feature type="transmembrane region" description="Helical" evidence="1">
    <location>
        <begin position="29"/>
        <end position="49"/>
    </location>
</feature>
<feature type="transmembrane region" description="Helical" evidence="1">
    <location>
        <begin position="290"/>
        <end position="311"/>
    </location>
</feature>
<organism evidence="2 3">
    <name type="scientific">Crotalaria pallida</name>
    <name type="common">Smooth rattlebox</name>
    <name type="synonym">Crotalaria striata</name>
    <dbReference type="NCBI Taxonomy" id="3830"/>
    <lineage>
        <taxon>Eukaryota</taxon>
        <taxon>Viridiplantae</taxon>
        <taxon>Streptophyta</taxon>
        <taxon>Embryophyta</taxon>
        <taxon>Tracheophyta</taxon>
        <taxon>Spermatophyta</taxon>
        <taxon>Magnoliopsida</taxon>
        <taxon>eudicotyledons</taxon>
        <taxon>Gunneridae</taxon>
        <taxon>Pentapetalae</taxon>
        <taxon>rosids</taxon>
        <taxon>fabids</taxon>
        <taxon>Fabales</taxon>
        <taxon>Fabaceae</taxon>
        <taxon>Papilionoideae</taxon>
        <taxon>50 kb inversion clade</taxon>
        <taxon>genistoids sensu lato</taxon>
        <taxon>core genistoids</taxon>
        <taxon>Crotalarieae</taxon>
        <taxon>Crotalaria</taxon>
    </lineage>
</organism>
<protein>
    <recommendedName>
        <fullName evidence="4">Transmembrane protein</fullName>
    </recommendedName>
</protein>
<evidence type="ECO:0000256" key="1">
    <source>
        <dbReference type="SAM" id="Phobius"/>
    </source>
</evidence>
<reference evidence="2 3" key="1">
    <citation type="submission" date="2024-01" db="EMBL/GenBank/DDBJ databases">
        <title>The genomes of 5 underutilized Papilionoideae crops provide insights into root nodulation and disease resistanc.</title>
        <authorList>
            <person name="Yuan L."/>
        </authorList>
    </citation>
    <scope>NUCLEOTIDE SEQUENCE [LARGE SCALE GENOMIC DNA]</scope>
    <source>
        <strain evidence="2">ZHUSHIDOU_FW_LH</strain>
        <tissue evidence="2">Leaf</tissue>
    </source>
</reference>
<dbReference type="PANTHER" id="PTHR36714:SF4">
    <property type="entry name" value="TRANSMEMBRANE PROTEIN"/>
    <property type="match status" value="1"/>
</dbReference>
<proteinExistence type="predicted"/>
<dbReference type="EMBL" id="JAYWIO010000008">
    <property type="protein sequence ID" value="KAK7247404.1"/>
    <property type="molecule type" value="Genomic_DNA"/>
</dbReference>
<keyword evidence="1" id="KW-1133">Transmembrane helix</keyword>
<accession>A0AAN9E729</accession>
<feature type="transmembrane region" description="Helical" evidence="1">
    <location>
        <begin position="191"/>
        <end position="217"/>
    </location>
</feature>
<keyword evidence="1" id="KW-0472">Membrane</keyword>
<dbReference type="Proteomes" id="UP001372338">
    <property type="component" value="Unassembled WGS sequence"/>
</dbReference>
<name>A0AAN9E729_CROPI</name>
<dbReference type="AlphaFoldDB" id="A0AAN9E729"/>
<keyword evidence="1" id="KW-0812">Transmembrane</keyword>
<sequence>MESERKQIKQKLEVFDILREAVTIYAKNINFIIFTLLSSIPFFCVMVYFEFLFQQTLVETPEFIYPLFLPFSDRYYAYHIEVIEAYPLDTNITLARSYVNNSDVGSYVNSSDFRSYANTPTVVTRIINHTDFRSFTSDYLPVLLQLVFLYLVPLHVLELCSAVVTMDLASKASSEDNKMSLKQMFQESIDLSVMKGTFITSLYMLFLSTCFMIAFPWTVSNLYGFYNAFGSYILFAVICGLALTMLLMKYLEWSATWNMSIVISVLDDIYGAGAFRVSYFLSSGNHNRGFLLMLVFFVFGLLLRVSSIFFGCYEGGYGIFLQIGLLCVVNTLKWVSCVIYFHDCKERKLEKKADVEVGKDLESNS</sequence>
<keyword evidence="3" id="KW-1185">Reference proteome</keyword>
<evidence type="ECO:0008006" key="4">
    <source>
        <dbReference type="Google" id="ProtNLM"/>
    </source>
</evidence>
<evidence type="ECO:0000313" key="3">
    <source>
        <dbReference type="Proteomes" id="UP001372338"/>
    </source>
</evidence>